<gene>
    <name evidence="3" type="primary">yidD</name>
    <name evidence="3" type="ORF">RZN69_02780</name>
</gene>
<dbReference type="Pfam" id="PF01809">
    <property type="entry name" value="YidD"/>
    <property type="match status" value="1"/>
</dbReference>
<comment type="subcellular location">
    <subcellularLocation>
        <location evidence="1">Cell membrane</location>
        <topology evidence="1">Peripheral membrane protein</topology>
        <orientation evidence="1">Cytoplasmic side</orientation>
    </subcellularLocation>
</comment>
<evidence type="ECO:0000256" key="2">
    <source>
        <dbReference type="SAM" id="MobiDB-lite"/>
    </source>
</evidence>
<dbReference type="PANTHER" id="PTHR33383:SF1">
    <property type="entry name" value="MEMBRANE PROTEIN INSERTION EFFICIENCY FACTOR-RELATED"/>
    <property type="match status" value="1"/>
</dbReference>
<comment type="function">
    <text evidence="1">Could be involved in insertion of integral membrane proteins into the membrane.</text>
</comment>
<keyword evidence="4" id="KW-1185">Reference proteome</keyword>
<dbReference type="KEGG" id="puo:RZN69_02780"/>
<keyword evidence="1" id="KW-1003">Cell membrane</keyword>
<dbReference type="HAMAP" id="MF_00386">
    <property type="entry name" value="UPF0161_YidD"/>
    <property type="match status" value="1"/>
</dbReference>
<evidence type="ECO:0000256" key="1">
    <source>
        <dbReference type="HAMAP-Rule" id="MF_00386"/>
    </source>
</evidence>
<evidence type="ECO:0000313" key="4">
    <source>
        <dbReference type="Proteomes" id="UP001304300"/>
    </source>
</evidence>
<reference evidence="3 4" key="1">
    <citation type="submission" date="2023-10" db="EMBL/GenBank/DDBJ databases">
        <title>Rubellicoccus peritrichatus gen. nov., sp. nov., isolated from an algae of coral reef tank.</title>
        <authorList>
            <person name="Luo J."/>
        </authorList>
    </citation>
    <scope>NUCLEOTIDE SEQUENCE [LARGE SCALE GENOMIC DNA]</scope>
    <source>
        <strain evidence="3 4">CR14</strain>
    </source>
</reference>
<protein>
    <recommendedName>
        <fullName evidence="1">Putative membrane protein insertion efficiency factor</fullName>
    </recommendedName>
</protein>
<dbReference type="NCBIfam" id="TIGR00278">
    <property type="entry name" value="membrane protein insertion efficiency factor YidD"/>
    <property type="match status" value="1"/>
</dbReference>
<sequence>MKAKELPTKLAIALVRLYQVTISPLKRLFFGPNAGCRFYPTCSEYARQALVTHGLLKGGWMALKRILSCHPFHPGGLDPVPPKSASKCCNGDDKHTTQSEKVLFPCGSPKRG</sequence>
<dbReference type="GO" id="GO:0005886">
    <property type="term" value="C:plasma membrane"/>
    <property type="evidence" value="ECO:0007669"/>
    <property type="project" value="UniProtKB-SubCell"/>
</dbReference>
<accession>A0AAQ3LE96</accession>
<comment type="similarity">
    <text evidence="1">Belongs to the UPF0161 family.</text>
</comment>
<name>A0AAQ3LE96_9BACT</name>
<dbReference type="EMBL" id="CP136920">
    <property type="protein sequence ID" value="WOO41998.1"/>
    <property type="molecule type" value="Genomic_DNA"/>
</dbReference>
<dbReference type="AlphaFoldDB" id="A0AAQ3LE96"/>
<dbReference type="InterPro" id="IPR002696">
    <property type="entry name" value="Membr_insert_effic_factor_YidD"/>
</dbReference>
<dbReference type="Proteomes" id="UP001304300">
    <property type="component" value="Chromosome"/>
</dbReference>
<keyword evidence="1" id="KW-0472">Membrane</keyword>
<feature type="region of interest" description="Disordered" evidence="2">
    <location>
        <begin position="89"/>
        <end position="112"/>
    </location>
</feature>
<dbReference type="RefSeq" id="WP_317834482.1">
    <property type="nucleotide sequence ID" value="NZ_CP136920.1"/>
</dbReference>
<evidence type="ECO:0000313" key="3">
    <source>
        <dbReference type="EMBL" id="WOO41998.1"/>
    </source>
</evidence>
<proteinExistence type="inferred from homology"/>
<dbReference type="SMART" id="SM01234">
    <property type="entry name" value="Haemolytic"/>
    <property type="match status" value="1"/>
</dbReference>
<dbReference type="PANTHER" id="PTHR33383">
    <property type="entry name" value="MEMBRANE PROTEIN INSERTION EFFICIENCY FACTOR-RELATED"/>
    <property type="match status" value="1"/>
</dbReference>
<organism evidence="3 4">
    <name type="scientific">Rubellicoccus peritrichatus</name>
    <dbReference type="NCBI Taxonomy" id="3080537"/>
    <lineage>
        <taxon>Bacteria</taxon>
        <taxon>Pseudomonadati</taxon>
        <taxon>Verrucomicrobiota</taxon>
        <taxon>Opitutia</taxon>
        <taxon>Puniceicoccales</taxon>
        <taxon>Cerasicoccaceae</taxon>
        <taxon>Rubellicoccus</taxon>
    </lineage>
</organism>